<keyword evidence="2" id="KW-0560">Oxidoreductase</keyword>
<dbReference type="Proteomes" id="UP000295703">
    <property type="component" value="Unassembled WGS sequence"/>
</dbReference>
<dbReference type="Pfam" id="PF00890">
    <property type="entry name" value="FAD_binding_2"/>
    <property type="match status" value="1"/>
</dbReference>
<dbReference type="Gene3D" id="3.50.50.60">
    <property type="entry name" value="FAD/NAD(P)-binding domain"/>
    <property type="match status" value="1"/>
</dbReference>
<accession>A0A4R8QK11</accession>
<gene>
    <name evidence="4" type="ORF">CTRI78_v011130</name>
</gene>
<dbReference type="EMBL" id="RYZW01000228">
    <property type="protein sequence ID" value="TDZ37406.1"/>
    <property type="molecule type" value="Genomic_DNA"/>
</dbReference>
<proteinExistence type="predicted"/>
<keyword evidence="4" id="KW-0503">Monooxygenase</keyword>
<dbReference type="SUPFAM" id="SSF51905">
    <property type="entry name" value="FAD/NAD(P)-binding domain"/>
    <property type="match status" value="1"/>
</dbReference>
<evidence type="ECO:0000313" key="5">
    <source>
        <dbReference type="Proteomes" id="UP000295703"/>
    </source>
</evidence>
<evidence type="ECO:0000259" key="3">
    <source>
        <dbReference type="Pfam" id="PF00890"/>
    </source>
</evidence>
<evidence type="ECO:0000256" key="2">
    <source>
        <dbReference type="ARBA" id="ARBA00023002"/>
    </source>
</evidence>
<dbReference type="InterPro" id="IPR036188">
    <property type="entry name" value="FAD/NAD-bd_sf"/>
</dbReference>
<keyword evidence="1" id="KW-0285">Flavoprotein</keyword>
<dbReference type="AlphaFoldDB" id="A0A4R8QK11"/>
<sequence length="82" mass="8668">MTVNKFDIPVPTHESELVDGVLRWPPTGIDVLIVGGGPAGYLAAIECWRKGHTVRVLEKGTGNSAIGDVLFIGPSALTTLKN</sequence>
<comment type="caution">
    <text evidence="4">The sequence shown here is derived from an EMBL/GenBank/DDBJ whole genome shotgun (WGS) entry which is preliminary data.</text>
</comment>
<evidence type="ECO:0000256" key="1">
    <source>
        <dbReference type="ARBA" id="ARBA00022630"/>
    </source>
</evidence>
<organism evidence="4 5">
    <name type="scientific">Colletotrichum trifolii</name>
    <dbReference type="NCBI Taxonomy" id="5466"/>
    <lineage>
        <taxon>Eukaryota</taxon>
        <taxon>Fungi</taxon>
        <taxon>Dikarya</taxon>
        <taxon>Ascomycota</taxon>
        <taxon>Pezizomycotina</taxon>
        <taxon>Sordariomycetes</taxon>
        <taxon>Hypocreomycetidae</taxon>
        <taxon>Glomerellales</taxon>
        <taxon>Glomerellaceae</taxon>
        <taxon>Colletotrichum</taxon>
        <taxon>Colletotrichum orbiculare species complex</taxon>
    </lineage>
</organism>
<evidence type="ECO:0000313" key="4">
    <source>
        <dbReference type="EMBL" id="TDZ37406.1"/>
    </source>
</evidence>
<protein>
    <submittedName>
        <fullName evidence="4">FAD-dependent monooxygenase</fullName>
    </submittedName>
</protein>
<dbReference type="InterPro" id="IPR003953">
    <property type="entry name" value="FAD-dep_OxRdtase_2_FAD-bd"/>
</dbReference>
<reference evidence="4 5" key="1">
    <citation type="submission" date="2018-12" db="EMBL/GenBank/DDBJ databases">
        <title>Genome sequence and assembly of Colletotrichum trifolii.</title>
        <authorList>
            <person name="Gan P."/>
            <person name="Shirasu K."/>
        </authorList>
    </citation>
    <scope>NUCLEOTIDE SEQUENCE [LARGE SCALE GENOMIC DNA]</scope>
    <source>
        <strain evidence="4 5">543-2</strain>
    </source>
</reference>
<feature type="domain" description="FAD-dependent oxidoreductase 2 FAD-binding" evidence="3">
    <location>
        <begin position="30"/>
        <end position="64"/>
    </location>
</feature>
<keyword evidence="5" id="KW-1185">Reference proteome</keyword>
<dbReference type="GO" id="GO:0004497">
    <property type="term" value="F:monooxygenase activity"/>
    <property type="evidence" value="ECO:0007669"/>
    <property type="project" value="UniProtKB-KW"/>
</dbReference>
<name>A0A4R8QK11_COLTR</name>